<feature type="domain" description="Peptidoglycan recognition protein family" evidence="5">
    <location>
        <begin position="225"/>
        <end position="374"/>
    </location>
</feature>
<reference evidence="7" key="1">
    <citation type="submission" date="2009-11" db="EMBL/GenBank/DDBJ databases">
        <title>The complete chromosome of Xylanimonas cellulosilytica DSM 15894.</title>
        <authorList>
            <consortium name="US DOE Joint Genome Institute (JGI-PGF)"/>
            <person name="Lucas S."/>
            <person name="Copeland A."/>
            <person name="Lapidus A."/>
            <person name="Glavina del Rio T."/>
            <person name="Dalin E."/>
            <person name="Tice H."/>
            <person name="Bruce D."/>
            <person name="Goodwin L."/>
            <person name="Pitluck S."/>
            <person name="Kyrpides N."/>
            <person name="Mavromatis K."/>
            <person name="Ivanova N."/>
            <person name="Mikhailova N."/>
            <person name="Foster B."/>
            <person name="Clum A."/>
            <person name="Brettin T."/>
            <person name="Detter J.C."/>
            <person name="Han C."/>
            <person name="Larimer F."/>
            <person name="Land M."/>
            <person name="Hauser L."/>
            <person name="Markowitz V."/>
            <person name="Cheng J.F."/>
            <person name="Hugenholtz P."/>
            <person name="Woyke T."/>
            <person name="Wu D."/>
            <person name="Gehrich-Schroeter G."/>
            <person name="Schneider S."/>
            <person name="Pukall S.R."/>
            <person name="Klenk H.P."/>
            <person name="Eisen J.A."/>
        </authorList>
    </citation>
    <scope>NUCLEOTIDE SEQUENCE [LARGE SCALE GENOMIC DNA]</scope>
    <source>
        <strain evidence="7">DSM 15894 / CECT 5975 / LMG 20990 / XIL07</strain>
    </source>
</reference>
<dbReference type="SMART" id="SM00728">
    <property type="entry name" value="ChW"/>
    <property type="match status" value="6"/>
</dbReference>
<evidence type="ECO:0000313" key="7">
    <source>
        <dbReference type="Proteomes" id="UP000002255"/>
    </source>
</evidence>
<evidence type="ECO:0000256" key="2">
    <source>
        <dbReference type="SAM" id="MobiDB-lite"/>
    </source>
</evidence>
<dbReference type="Pfam" id="PF07538">
    <property type="entry name" value="ChW"/>
    <property type="match status" value="6"/>
</dbReference>
<dbReference type="GO" id="GO:0008745">
    <property type="term" value="F:N-acetylmuramoyl-L-alanine amidase activity"/>
    <property type="evidence" value="ECO:0007669"/>
    <property type="project" value="InterPro"/>
</dbReference>
<evidence type="ECO:0000313" key="6">
    <source>
        <dbReference type="EMBL" id="ACZ31573.1"/>
    </source>
</evidence>
<feature type="region of interest" description="Disordered" evidence="2">
    <location>
        <begin position="37"/>
        <end position="57"/>
    </location>
</feature>
<dbReference type="AlphaFoldDB" id="D1BX05"/>
<sequence>MSRHARLRAATARTAALTLAAALTVTLAPSAGAGSLPADVQPPAVDQSEAQPAPDPAAVAPEVADVQASTPTDVEAAALGPADDGTPVTAQDDVVTATSDVTGFATVGVVWDGSPTPEGVTIEIRTAAADGVWGEWEHLHVEPGAEESTAGGTAPMVVGDVAHVEMKFEGADAAGLTNVRLAVVDPGSGTVDAAAALPGTSPAGRSAATAAGPVATAAPSTTGGPTILARADWGADESIATWQPSRADFKGAVIHHTAGTNSYSSADVPSILRGIYAYHAITRDWGDIGYNFLVDKYGRIWEGRKGGIENETVGGHAVGWNASTFGVSLMGNYDTAAVPAAAMDAVVRLLGWKMSLHGVRANTTATINGRSANTIQGHRDVAQTSCPGKNLYSRLGEIRTRTAAEQSKYTSIFGLDGPRVPTSPAPPSGERVAYRAHVQNVGWQGWAKEGATAGTSGRSLRVEALAFALPKPPASGGIECSAHVQNVGWKGYVKAGQLCGTAGQSLRVEALKLRLTGQLAQQYDVIYRVHVQDVGWMGWARNGGVSGTAGMSLRTEAVQVRIVPKGQAAPGSSVPAAVQVGLSVAPHVATLGWLGGVGAGQAAGTSGRGLALEALRLGSSTPWSGGIQCRAHVQNIGWTGWTGQGGVCGTTGRGLRVEAVALRFTGSAASHLDVWYRAHVQDVGWMGWTRGGGSAGTQGYGRRAEAIQVLVVPKGAPAPGSTAGAFLG</sequence>
<proteinExistence type="inferred from homology"/>
<dbReference type="CDD" id="cd06583">
    <property type="entry name" value="PGRP"/>
    <property type="match status" value="1"/>
</dbReference>
<comment type="similarity">
    <text evidence="1">Belongs to the N-acetylmuramoyl-L-alanine amidase 2 family.</text>
</comment>
<accession>D1BX05</accession>
<dbReference type="InterPro" id="IPR006637">
    <property type="entry name" value="ChW"/>
</dbReference>
<feature type="chain" id="PRO_5039088764" evidence="3">
    <location>
        <begin position="34"/>
        <end position="728"/>
    </location>
</feature>
<evidence type="ECO:0000259" key="5">
    <source>
        <dbReference type="SMART" id="SM00701"/>
    </source>
</evidence>
<feature type="domain" description="N-acetylmuramoyl-L-alanine amidase" evidence="4">
    <location>
        <begin position="241"/>
        <end position="388"/>
    </location>
</feature>
<evidence type="ECO:0000259" key="4">
    <source>
        <dbReference type="SMART" id="SM00644"/>
    </source>
</evidence>
<dbReference type="InterPro" id="IPR036505">
    <property type="entry name" value="Amidase/PGRP_sf"/>
</dbReference>
<dbReference type="Proteomes" id="UP000002255">
    <property type="component" value="Chromosome"/>
</dbReference>
<dbReference type="InterPro" id="IPR006619">
    <property type="entry name" value="PGRP_domain_met/bac"/>
</dbReference>
<protein>
    <submittedName>
        <fullName evidence="6">N-acetylmuramoyl-L-alanine amidase family 2</fullName>
    </submittedName>
</protein>
<dbReference type="InterPro" id="IPR002502">
    <property type="entry name" value="Amidase_domain"/>
</dbReference>
<dbReference type="SMART" id="SM00701">
    <property type="entry name" value="PGRP"/>
    <property type="match status" value="1"/>
</dbReference>
<dbReference type="eggNOG" id="COG5479">
    <property type="taxonomic scope" value="Bacteria"/>
</dbReference>
<dbReference type="eggNOG" id="COG2385">
    <property type="taxonomic scope" value="Bacteria"/>
</dbReference>
<organism evidence="6 7">
    <name type="scientific">Xylanimonas cellulosilytica (strain DSM 15894 / JCM 12276 / CECT 5975 / KCTC 9989 / LMG 20990 / NBRC 107835 / XIL07)</name>
    <dbReference type="NCBI Taxonomy" id="446471"/>
    <lineage>
        <taxon>Bacteria</taxon>
        <taxon>Bacillati</taxon>
        <taxon>Actinomycetota</taxon>
        <taxon>Actinomycetes</taxon>
        <taxon>Micrococcales</taxon>
        <taxon>Promicromonosporaceae</taxon>
        <taxon>Xylanimonas</taxon>
    </lineage>
</organism>
<name>D1BX05_XYLCX</name>
<dbReference type="EMBL" id="CP001821">
    <property type="protein sequence ID" value="ACZ31573.1"/>
    <property type="molecule type" value="Genomic_DNA"/>
</dbReference>
<dbReference type="SMART" id="SM00644">
    <property type="entry name" value="Ami_2"/>
    <property type="match status" value="1"/>
</dbReference>
<reference evidence="6 7" key="2">
    <citation type="journal article" date="2010" name="Stand. Genomic Sci.">
        <title>Complete genome sequence of Xylanimonas cellulosilytica type strain (XIL07).</title>
        <authorList>
            <person name="Foster B."/>
            <person name="Pukall R."/>
            <person name="Abt B."/>
            <person name="Nolan M."/>
            <person name="Glavina Del Rio T."/>
            <person name="Chen F."/>
            <person name="Lucas S."/>
            <person name="Tice H."/>
            <person name="Pitluck S."/>
            <person name="Cheng J.-F."/>
            <person name="Chertkov O."/>
            <person name="Brettin T."/>
            <person name="Han C."/>
            <person name="Detter J.C."/>
            <person name="Bruce D."/>
            <person name="Goodwin L."/>
            <person name="Ivanova N."/>
            <person name="Mavromatis K."/>
            <person name="Pati A."/>
            <person name="Mikhailova N."/>
            <person name="Chen A."/>
            <person name="Palaniappan K."/>
            <person name="Land M."/>
            <person name="Hauser L."/>
            <person name="Chang Y.-J."/>
            <person name="Jeffries C.D."/>
            <person name="Chain P."/>
            <person name="Rohde M."/>
            <person name="Goeker M."/>
            <person name="Bristow J."/>
            <person name="Eisen J.A."/>
            <person name="Markowitz V."/>
            <person name="Hugenholtz P."/>
            <person name="Kyrpides N.C."/>
            <person name="Klenk H.-P."/>
            <person name="Lapidus A."/>
        </authorList>
    </citation>
    <scope>NUCLEOTIDE SEQUENCE [LARGE SCALE GENOMIC DNA]</scope>
    <source>
        <strain evidence="7">DSM 15894 / CECT 5975 / LMG 20990 / XIL07</strain>
    </source>
</reference>
<keyword evidence="7" id="KW-1185">Reference proteome</keyword>
<dbReference type="KEGG" id="xce:Xcel_2558"/>
<feature type="signal peptide" evidence="3">
    <location>
        <begin position="1"/>
        <end position="33"/>
    </location>
</feature>
<dbReference type="PANTHER" id="PTHR11022">
    <property type="entry name" value="PEPTIDOGLYCAN RECOGNITION PROTEIN"/>
    <property type="match status" value="1"/>
</dbReference>
<dbReference type="InterPro" id="IPR015510">
    <property type="entry name" value="PGRP"/>
</dbReference>
<dbReference type="SUPFAM" id="SSF55846">
    <property type="entry name" value="N-acetylmuramoyl-L-alanine amidase-like"/>
    <property type="match status" value="1"/>
</dbReference>
<dbReference type="GO" id="GO:0008270">
    <property type="term" value="F:zinc ion binding"/>
    <property type="evidence" value="ECO:0007669"/>
    <property type="project" value="InterPro"/>
</dbReference>
<keyword evidence="3" id="KW-0732">Signal</keyword>
<evidence type="ECO:0000256" key="3">
    <source>
        <dbReference type="SAM" id="SignalP"/>
    </source>
</evidence>
<dbReference type="RefSeq" id="WP_012879315.1">
    <property type="nucleotide sequence ID" value="NC_013530.1"/>
</dbReference>
<feature type="region of interest" description="Disordered" evidence="2">
    <location>
        <begin position="201"/>
        <end position="223"/>
    </location>
</feature>
<evidence type="ECO:0000256" key="1">
    <source>
        <dbReference type="ARBA" id="ARBA00007553"/>
    </source>
</evidence>
<dbReference type="Gene3D" id="3.40.80.10">
    <property type="entry name" value="Peptidoglycan recognition protein-like"/>
    <property type="match status" value="1"/>
</dbReference>
<dbReference type="PANTHER" id="PTHR11022:SF41">
    <property type="entry name" value="PEPTIDOGLYCAN-RECOGNITION PROTEIN LC-RELATED"/>
    <property type="match status" value="1"/>
</dbReference>
<gene>
    <name evidence="6" type="ordered locus">Xcel_2558</name>
</gene>
<dbReference type="OrthoDB" id="514320at2"/>
<dbReference type="Pfam" id="PF01510">
    <property type="entry name" value="Amidase_2"/>
    <property type="match status" value="1"/>
</dbReference>
<dbReference type="GO" id="GO:0009253">
    <property type="term" value="P:peptidoglycan catabolic process"/>
    <property type="evidence" value="ECO:0007669"/>
    <property type="project" value="InterPro"/>
</dbReference>
<dbReference type="HOGENOM" id="CLU_380321_0_0_11"/>